<dbReference type="InterPro" id="IPR021858">
    <property type="entry name" value="Fun_TF"/>
</dbReference>
<evidence type="ECO:0000256" key="1">
    <source>
        <dbReference type="ARBA" id="ARBA00004123"/>
    </source>
</evidence>
<keyword evidence="3" id="KW-0804">Transcription</keyword>
<dbReference type="Proteomes" id="UP000266188">
    <property type="component" value="Unassembled WGS sequence"/>
</dbReference>
<feature type="compositionally biased region" description="Polar residues" evidence="5">
    <location>
        <begin position="73"/>
        <end position="86"/>
    </location>
</feature>
<sequence length="613" mass="68647">MDAGPVREGISVTKSRCNTVDNGLIGSQRKKCDNHAYPCGNCRRLKLECDVGTRLVWEDNPRREEMGRRGPTSKASQNRGSASFDGSQYPHRDGHGSKDDGEEAAVISQQSAPVSDSAIGPSHTTIWTPPRSYQISSWQFDLDETELRLLDNYLQRFSRMYPTCSGPENPFLSIFVPLSMRNRVVLDSILALTSVQSWANGVFEMERTMLRLHRKAIQGCMRLVRRVLFTSNMHGGNIVLSELQNSVSGMALPVANTAGAIDDVLALLASCVLLLLYEKLSGGDQVAATPHLQLFVRLIPVRALLSLISGSPDRPNGVITHPFDSNPWAEAFRSTSSHLPTLSMFYLGEGEEAGHETESILYQHTLDNQKLFEHGVMKGRYSLPNMIARLSAGDCLVSDEDIAAWDGRLDWFPSFSLINFESERILDLHERLPTADPNFVLNTAFYSLKSFMSLGQWRDEAIVRELYHIAATVYRKQRALQRFIEGGNEATGCAWTNIDPDMETTIGNLPFWAIELLQLLPPGSAWENCLLRPIGVVAKVLVTHAERSYVIFRLMDLEKRFQIRLYYVVRQQLLSIWSMRDKGIFCAGDQETCSLIALKADEAMGKLVSAIRK</sequence>
<feature type="compositionally biased region" description="Basic and acidic residues" evidence="5">
    <location>
        <begin position="90"/>
        <end position="99"/>
    </location>
</feature>
<dbReference type="GO" id="GO:0008270">
    <property type="term" value="F:zinc ion binding"/>
    <property type="evidence" value="ECO:0007669"/>
    <property type="project" value="InterPro"/>
</dbReference>
<dbReference type="PANTHER" id="PTHR37534:SF7">
    <property type="entry name" value="TRANSCRIPTIONAL ACTIVATOR PROTEIN UGA3"/>
    <property type="match status" value="1"/>
</dbReference>
<evidence type="ECO:0000313" key="6">
    <source>
        <dbReference type="EMBL" id="RJE22500.1"/>
    </source>
</evidence>
<dbReference type="AlphaFoldDB" id="A0A3A2ZIX6"/>
<accession>A0A3A2ZIX6</accession>
<evidence type="ECO:0000256" key="5">
    <source>
        <dbReference type="SAM" id="MobiDB-lite"/>
    </source>
</evidence>
<evidence type="ECO:0000256" key="2">
    <source>
        <dbReference type="ARBA" id="ARBA00023015"/>
    </source>
</evidence>
<evidence type="ECO:0000313" key="7">
    <source>
        <dbReference type="Proteomes" id="UP000266188"/>
    </source>
</evidence>
<keyword evidence="2" id="KW-0805">Transcription regulation</keyword>
<evidence type="ECO:0000256" key="3">
    <source>
        <dbReference type="ARBA" id="ARBA00023163"/>
    </source>
</evidence>
<dbReference type="CDD" id="cd00067">
    <property type="entry name" value="GAL4"/>
    <property type="match status" value="1"/>
</dbReference>
<protein>
    <submittedName>
        <fullName evidence="6">Uncharacterized protein</fullName>
    </submittedName>
</protein>
<dbReference type="InterPro" id="IPR001138">
    <property type="entry name" value="Zn2Cys6_DnaBD"/>
</dbReference>
<dbReference type="GO" id="GO:0000981">
    <property type="term" value="F:DNA-binding transcription factor activity, RNA polymerase II-specific"/>
    <property type="evidence" value="ECO:0007669"/>
    <property type="project" value="InterPro"/>
</dbReference>
<feature type="region of interest" description="Disordered" evidence="5">
    <location>
        <begin position="61"/>
        <end position="125"/>
    </location>
</feature>
<dbReference type="STRING" id="2070753.A0A3A2ZIX6"/>
<gene>
    <name evidence="6" type="ORF">PHISCL_05186</name>
</gene>
<organism evidence="6 7">
    <name type="scientific">Aspergillus sclerotialis</name>
    <dbReference type="NCBI Taxonomy" id="2070753"/>
    <lineage>
        <taxon>Eukaryota</taxon>
        <taxon>Fungi</taxon>
        <taxon>Dikarya</taxon>
        <taxon>Ascomycota</taxon>
        <taxon>Pezizomycotina</taxon>
        <taxon>Eurotiomycetes</taxon>
        <taxon>Eurotiomycetidae</taxon>
        <taxon>Eurotiales</taxon>
        <taxon>Aspergillaceae</taxon>
        <taxon>Aspergillus</taxon>
        <taxon>Aspergillus subgen. Polypaecilum</taxon>
    </lineage>
</organism>
<evidence type="ECO:0000256" key="4">
    <source>
        <dbReference type="ARBA" id="ARBA00023242"/>
    </source>
</evidence>
<dbReference type="GO" id="GO:0045944">
    <property type="term" value="P:positive regulation of transcription by RNA polymerase II"/>
    <property type="evidence" value="ECO:0007669"/>
    <property type="project" value="TreeGrafter"/>
</dbReference>
<dbReference type="GO" id="GO:0005634">
    <property type="term" value="C:nucleus"/>
    <property type="evidence" value="ECO:0007669"/>
    <property type="project" value="UniProtKB-SubCell"/>
</dbReference>
<dbReference type="EMBL" id="MVGC01000166">
    <property type="protein sequence ID" value="RJE22500.1"/>
    <property type="molecule type" value="Genomic_DNA"/>
</dbReference>
<name>A0A3A2ZIX6_9EURO</name>
<reference evidence="7" key="1">
    <citation type="submission" date="2017-02" db="EMBL/GenBank/DDBJ databases">
        <authorList>
            <person name="Tafer H."/>
            <person name="Lopandic K."/>
        </authorList>
    </citation>
    <scope>NUCLEOTIDE SEQUENCE [LARGE SCALE GENOMIC DNA]</scope>
    <source>
        <strain evidence="7">CBS 366.77</strain>
    </source>
</reference>
<dbReference type="Pfam" id="PF11951">
    <property type="entry name" value="Fungal_trans_2"/>
    <property type="match status" value="1"/>
</dbReference>
<comment type="subcellular location">
    <subcellularLocation>
        <location evidence="1">Nucleus</location>
    </subcellularLocation>
</comment>
<dbReference type="PANTHER" id="PTHR37534">
    <property type="entry name" value="TRANSCRIPTIONAL ACTIVATOR PROTEIN UGA3"/>
    <property type="match status" value="1"/>
</dbReference>
<comment type="caution">
    <text evidence="6">The sequence shown here is derived from an EMBL/GenBank/DDBJ whole genome shotgun (WGS) entry which is preliminary data.</text>
</comment>
<dbReference type="OrthoDB" id="3251668at2759"/>
<dbReference type="GO" id="GO:0000976">
    <property type="term" value="F:transcription cis-regulatory region binding"/>
    <property type="evidence" value="ECO:0007669"/>
    <property type="project" value="TreeGrafter"/>
</dbReference>
<keyword evidence="4" id="KW-0539">Nucleus</keyword>
<keyword evidence="7" id="KW-1185">Reference proteome</keyword>
<proteinExistence type="predicted"/>